<dbReference type="PANTHER" id="PTHR33112">
    <property type="entry name" value="DOMAIN PROTEIN, PUTATIVE-RELATED"/>
    <property type="match status" value="1"/>
</dbReference>
<protein>
    <submittedName>
        <fullName evidence="2">Heterokaryon incompatibility protein-domain-containing protein</fullName>
    </submittedName>
</protein>
<evidence type="ECO:0000259" key="1">
    <source>
        <dbReference type="Pfam" id="PF06985"/>
    </source>
</evidence>
<dbReference type="PANTHER" id="PTHR33112:SF16">
    <property type="entry name" value="HETEROKARYON INCOMPATIBILITY DOMAIN-CONTAINING PROTEIN"/>
    <property type="match status" value="1"/>
</dbReference>
<dbReference type="InterPro" id="IPR010730">
    <property type="entry name" value="HET"/>
</dbReference>
<name>A0A9P9EXR2_9HYPO</name>
<keyword evidence="3" id="KW-1185">Reference proteome</keyword>
<accession>A0A9P9EXR2</accession>
<dbReference type="AlphaFoldDB" id="A0A9P9EXR2"/>
<gene>
    <name evidence="2" type="ORF">EDB81DRAFT_882624</name>
</gene>
<evidence type="ECO:0000313" key="2">
    <source>
        <dbReference type="EMBL" id="KAH7148181.1"/>
    </source>
</evidence>
<dbReference type="EMBL" id="JAGMUV010000007">
    <property type="protein sequence ID" value="KAH7148181.1"/>
    <property type="molecule type" value="Genomic_DNA"/>
</dbReference>
<sequence length="469" mass="52940">MGGAGICVSKNNGKTVTLREGKNIEGGYAALSHCWGDGPRLTLNTGSVTKLTKGINIADLPKTFKDAVLVVKQLGISHLWIDSLCIFQDDSSDWARESARMAEVYGNSTITIAASRAANSSAGFLEERTSRNYVTVPFRAMANRGWVLQERYLSPRTIHFDSSQVCFECKTTFITEDNCSASPSSPNWQYRLPSSNYWETDWKQVVSLYSQCKLSMKTDKLPALAGIAKYFSNIAAAVSIDNRYLAGLWRNNIILDLCWQIDTRKHYQRRDGQYISTTWSWASLNSAIWFRPVKHPLAIFQNAHIDLDSQESPFGKITGGWILLRARKYRLKRKPGNNSKFSVSIFEEGPSFDVSVLWEDQKEADSPPIITDLRDNGPHEAPFVAIPLAYYEFGIDFDSDEVEIFFIVTKAAEHDLPSSVGVKPFERVGSTNLDLRKTDKRRFERLGLYRGMKGNDECMKDELEDVMLI</sequence>
<dbReference type="OrthoDB" id="3486565at2759"/>
<feature type="domain" description="Heterokaryon incompatibility" evidence="1">
    <location>
        <begin position="28"/>
        <end position="131"/>
    </location>
</feature>
<dbReference type="Proteomes" id="UP000738349">
    <property type="component" value="Unassembled WGS sequence"/>
</dbReference>
<evidence type="ECO:0000313" key="3">
    <source>
        <dbReference type="Proteomes" id="UP000738349"/>
    </source>
</evidence>
<organism evidence="2 3">
    <name type="scientific">Dactylonectria macrodidyma</name>
    <dbReference type="NCBI Taxonomy" id="307937"/>
    <lineage>
        <taxon>Eukaryota</taxon>
        <taxon>Fungi</taxon>
        <taxon>Dikarya</taxon>
        <taxon>Ascomycota</taxon>
        <taxon>Pezizomycotina</taxon>
        <taxon>Sordariomycetes</taxon>
        <taxon>Hypocreomycetidae</taxon>
        <taxon>Hypocreales</taxon>
        <taxon>Nectriaceae</taxon>
        <taxon>Dactylonectria</taxon>
    </lineage>
</organism>
<proteinExistence type="predicted"/>
<comment type="caution">
    <text evidence="2">The sequence shown here is derived from an EMBL/GenBank/DDBJ whole genome shotgun (WGS) entry which is preliminary data.</text>
</comment>
<dbReference type="Pfam" id="PF06985">
    <property type="entry name" value="HET"/>
    <property type="match status" value="1"/>
</dbReference>
<reference evidence="2" key="1">
    <citation type="journal article" date="2021" name="Nat. Commun.">
        <title>Genetic determinants of endophytism in the Arabidopsis root mycobiome.</title>
        <authorList>
            <person name="Mesny F."/>
            <person name="Miyauchi S."/>
            <person name="Thiergart T."/>
            <person name="Pickel B."/>
            <person name="Atanasova L."/>
            <person name="Karlsson M."/>
            <person name="Huettel B."/>
            <person name="Barry K.W."/>
            <person name="Haridas S."/>
            <person name="Chen C."/>
            <person name="Bauer D."/>
            <person name="Andreopoulos W."/>
            <person name="Pangilinan J."/>
            <person name="LaButti K."/>
            <person name="Riley R."/>
            <person name="Lipzen A."/>
            <person name="Clum A."/>
            <person name="Drula E."/>
            <person name="Henrissat B."/>
            <person name="Kohler A."/>
            <person name="Grigoriev I.V."/>
            <person name="Martin F.M."/>
            <person name="Hacquard S."/>
        </authorList>
    </citation>
    <scope>NUCLEOTIDE SEQUENCE</scope>
    <source>
        <strain evidence="2">MPI-CAGE-AT-0147</strain>
    </source>
</reference>